<keyword evidence="1" id="KW-0732">Signal</keyword>
<organism evidence="2 3">
    <name type="scientific">Amphibalanus amphitrite</name>
    <name type="common">Striped barnacle</name>
    <name type="synonym">Balanus amphitrite</name>
    <dbReference type="NCBI Taxonomy" id="1232801"/>
    <lineage>
        <taxon>Eukaryota</taxon>
        <taxon>Metazoa</taxon>
        <taxon>Ecdysozoa</taxon>
        <taxon>Arthropoda</taxon>
        <taxon>Crustacea</taxon>
        <taxon>Multicrustacea</taxon>
        <taxon>Cirripedia</taxon>
        <taxon>Thoracica</taxon>
        <taxon>Thoracicalcarea</taxon>
        <taxon>Balanomorpha</taxon>
        <taxon>Balanoidea</taxon>
        <taxon>Balanidae</taxon>
        <taxon>Amphibalaninae</taxon>
        <taxon>Amphibalanus</taxon>
    </lineage>
</organism>
<keyword evidence="3" id="KW-1185">Reference proteome</keyword>
<evidence type="ECO:0000256" key="1">
    <source>
        <dbReference type="SAM" id="SignalP"/>
    </source>
</evidence>
<evidence type="ECO:0000313" key="2">
    <source>
        <dbReference type="EMBL" id="KAF0304483.1"/>
    </source>
</evidence>
<feature type="chain" id="PRO_5025411830" description="Fibrinogen C-terminal domain-containing protein" evidence="1">
    <location>
        <begin position="20"/>
        <end position="290"/>
    </location>
</feature>
<gene>
    <name evidence="2" type="ORF">FJT64_023658</name>
</gene>
<sequence length="290" mass="32187">MSPWPAAALLWLLVQLAAAVPTQPLSAADQLSQLLGPVVESAVARALSDWRPALLTDLGRLQARLEALESRLDRDGAGAAVRACARSCLQLRDQGGHPQDGVYWFTGMPVPVLCDFSHDGGGWTLLLTATTRDGWDVLSVLGRSERSPSLTHNYAILQHANTIRDLGNGTRFGYRIEAQAQTGRRRWGGVWFAPRSYSFLHETPGQTEVSIVRKFDKWAYKDSGIEKRMPWLNTGGTDHAVLTTSKNPWSGWWGTLVTVKTNSEFQHSPWIHPEAVQSGTVLYWLREEAF</sequence>
<accession>A0A6A4WER9</accession>
<dbReference type="AlphaFoldDB" id="A0A6A4WER9"/>
<protein>
    <recommendedName>
        <fullName evidence="4">Fibrinogen C-terminal domain-containing protein</fullName>
    </recommendedName>
</protein>
<evidence type="ECO:0008006" key="4">
    <source>
        <dbReference type="Google" id="ProtNLM"/>
    </source>
</evidence>
<dbReference type="EMBL" id="VIIS01000841">
    <property type="protein sequence ID" value="KAF0304483.1"/>
    <property type="molecule type" value="Genomic_DNA"/>
</dbReference>
<reference evidence="2 3" key="1">
    <citation type="submission" date="2019-07" db="EMBL/GenBank/DDBJ databases">
        <title>Draft genome assembly of a fouling barnacle, Amphibalanus amphitrite (Darwin, 1854): The first reference genome for Thecostraca.</title>
        <authorList>
            <person name="Kim W."/>
        </authorList>
    </citation>
    <scope>NUCLEOTIDE SEQUENCE [LARGE SCALE GENOMIC DNA]</scope>
    <source>
        <strain evidence="2">SNU_AA5</strain>
        <tissue evidence="2">Soma without cirri and trophi</tissue>
    </source>
</reference>
<dbReference type="NCBIfam" id="NF040941">
    <property type="entry name" value="GGGWT_bact"/>
    <property type="match status" value="1"/>
</dbReference>
<dbReference type="Gene3D" id="3.90.215.10">
    <property type="entry name" value="Gamma Fibrinogen, chain A, domain 1"/>
    <property type="match status" value="1"/>
</dbReference>
<dbReference type="InterPro" id="IPR036056">
    <property type="entry name" value="Fibrinogen-like_C"/>
</dbReference>
<dbReference type="InterPro" id="IPR014716">
    <property type="entry name" value="Fibrinogen_a/b/g_C_1"/>
</dbReference>
<dbReference type="OrthoDB" id="10044919at2759"/>
<name>A0A6A4WER9_AMPAM</name>
<proteinExistence type="predicted"/>
<evidence type="ECO:0000313" key="3">
    <source>
        <dbReference type="Proteomes" id="UP000440578"/>
    </source>
</evidence>
<feature type="signal peptide" evidence="1">
    <location>
        <begin position="1"/>
        <end position="19"/>
    </location>
</feature>
<dbReference type="SUPFAM" id="SSF56496">
    <property type="entry name" value="Fibrinogen C-terminal domain-like"/>
    <property type="match status" value="1"/>
</dbReference>
<comment type="caution">
    <text evidence="2">The sequence shown here is derived from an EMBL/GenBank/DDBJ whole genome shotgun (WGS) entry which is preliminary data.</text>
</comment>
<dbReference type="Proteomes" id="UP000440578">
    <property type="component" value="Unassembled WGS sequence"/>
</dbReference>